<name>A0A2S5IU55_9MICC</name>
<keyword evidence="1" id="KW-0175">Coiled coil</keyword>
<feature type="transmembrane region" description="Helical" evidence="3">
    <location>
        <begin position="12"/>
        <end position="35"/>
    </location>
</feature>
<organism evidence="4 5">
    <name type="scientific">Arthrobacter pityocampae</name>
    <dbReference type="NCBI Taxonomy" id="547334"/>
    <lineage>
        <taxon>Bacteria</taxon>
        <taxon>Bacillati</taxon>
        <taxon>Actinomycetota</taxon>
        <taxon>Actinomycetes</taxon>
        <taxon>Micrococcales</taxon>
        <taxon>Micrococcaceae</taxon>
        <taxon>Arthrobacter</taxon>
    </lineage>
</organism>
<evidence type="ECO:0000256" key="1">
    <source>
        <dbReference type="SAM" id="Coils"/>
    </source>
</evidence>
<dbReference type="Proteomes" id="UP000239297">
    <property type="component" value="Unassembled WGS sequence"/>
</dbReference>
<comment type="caution">
    <text evidence="4">The sequence shown here is derived from an EMBL/GenBank/DDBJ whole genome shotgun (WGS) entry which is preliminary data.</text>
</comment>
<sequence length="174" mass="18587">MVVAGFLLRRSFHWIALGAVLLFAALNAGAAIYVLNHFSDARWSPEGQETLSAPSLSETPMVGDFLEPLDSALEGVVGGVNDFRAFQEALPVALNFLAASGWALLVAFPLVVVAAVVSFAAAQRRKAEFRKYRATVDSLKDELDQIKRQLAAGYPTPPAGSHVVDVGPRQPGRG</sequence>
<keyword evidence="5" id="KW-1185">Reference proteome</keyword>
<evidence type="ECO:0000256" key="2">
    <source>
        <dbReference type="SAM" id="MobiDB-lite"/>
    </source>
</evidence>
<evidence type="ECO:0000256" key="3">
    <source>
        <dbReference type="SAM" id="Phobius"/>
    </source>
</evidence>
<proteinExistence type="predicted"/>
<reference evidence="4 5" key="1">
    <citation type="journal article" date="2014" name="Int. J. Syst. Evol. Microbiol.">
        <title>Arthrobacter pityocampae sp. nov., isolated from Thaumetopoea pityocampa (Lep., Thaumetopoeidae).</title>
        <authorList>
            <person name="Ince I.A."/>
            <person name="Demirbag Z."/>
            <person name="Kati H."/>
        </authorList>
    </citation>
    <scope>NUCLEOTIDE SEQUENCE [LARGE SCALE GENOMIC DNA]</scope>
    <source>
        <strain evidence="4 5">Tp2</strain>
    </source>
</reference>
<dbReference type="EMBL" id="PRKW01000007">
    <property type="protein sequence ID" value="PPB48093.1"/>
    <property type="molecule type" value="Genomic_DNA"/>
</dbReference>
<keyword evidence="3" id="KW-0812">Transmembrane</keyword>
<protein>
    <submittedName>
        <fullName evidence="4">Uncharacterized protein</fullName>
    </submittedName>
</protein>
<keyword evidence="3" id="KW-0472">Membrane</keyword>
<feature type="region of interest" description="Disordered" evidence="2">
    <location>
        <begin position="151"/>
        <end position="174"/>
    </location>
</feature>
<feature type="coiled-coil region" evidence="1">
    <location>
        <begin position="122"/>
        <end position="149"/>
    </location>
</feature>
<dbReference type="AlphaFoldDB" id="A0A2S5IU55"/>
<feature type="transmembrane region" description="Helical" evidence="3">
    <location>
        <begin position="102"/>
        <end position="122"/>
    </location>
</feature>
<dbReference type="OrthoDB" id="4949406at2"/>
<evidence type="ECO:0000313" key="4">
    <source>
        <dbReference type="EMBL" id="PPB48093.1"/>
    </source>
</evidence>
<gene>
    <name evidence="4" type="ORF">C4K88_16465</name>
</gene>
<accession>A0A2S5IU55</accession>
<keyword evidence="3" id="KW-1133">Transmembrane helix</keyword>
<evidence type="ECO:0000313" key="5">
    <source>
        <dbReference type="Proteomes" id="UP000239297"/>
    </source>
</evidence>